<dbReference type="GeneID" id="85366772"/>
<proteinExistence type="predicted"/>
<evidence type="ECO:0000313" key="1">
    <source>
        <dbReference type="EMBL" id="KAK0451161.1"/>
    </source>
</evidence>
<organism evidence="1 2">
    <name type="scientific">Armillaria tabescens</name>
    <name type="common">Ringless honey mushroom</name>
    <name type="synonym">Agaricus tabescens</name>
    <dbReference type="NCBI Taxonomy" id="1929756"/>
    <lineage>
        <taxon>Eukaryota</taxon>
        <taxon>Fungi</taxon>
        <taxon>Dikarya</taxon>
        <taxon>Basidiomycota</taxon>
        <taxon>Agaricomycotina</taxon>
        <taxon>Agaricomycetes</taxon>
        <taxon>Agaricomycetidae</taxon>
        <taxon>Agaricales</taxon>
        <taxon>Marasmiineae</taxon>
        <taxon>Physalacriaceae</taxon>
        <taxon>Desarmillaria</taxon>
    </lineage>
</organism>
<dbReference type="EMBL" id="JAUEPS010000034">
    <property type="protein sequence ID" value="KAK0451161.1"/>
    <property type="molecule type" value="Genomic_DNA"/>
</dbReference>
<dbReference type="Proteomes" id="UP001175211">
    <property type="component" value="Unassembled WGS sequence"/>
</dbReference>
<dbReference type="AlphaFoldDB" id="A0AA39JY97"/>
<gene>
    <name evidence="1" type="ORF">EV420DRAFT_724737</name>
</gene>
<reference evidence="1" key="1">
    <citation type="submission" date="2023-06" db="EMBL/GenBank/DDBJ databases">
        <authorList>
            <consortium name="Lawrence Berkeley National Laboratory"/>
            <person name="Ahrendt S."/>
            <person name="Sahu N."/>
            <person name="Indic B."/>
            <person name="Wong-Bajracharya J."/>
            <person name="Merenyi Z."/>
            <person name="Ke H.-M."/>
            <person name="Monk M."/>
            <person name="Kocsube S."/>
            <person name="Drula E."/>
            <person name="Lipzen A."/>
            <person name="Balint B."/>
            <person name="Henrissat B."/>
            <person name="Andreopoulos B."/>
            <person name="Martin F.M."/>
            <person name="Harder C.B."/>
            <person name="Rigling D."/>
            <person name="Ford K.L."/>
            <person name="Foster G.D."/>
            <person name="Pangilinan J."/>
            <person name="Papanicolaou A."/>
            <person name="Barry K."/>
            <person name="LaButti K."/>
            <person name="Viragh M."/>
            <person name="Koriabine M."/>
            <person name="Yan M."/>
            <person name="Riley R."/>
            <person name="Champramary S."/>
            <person name="Plett K.L."/>
            <person name="Tsai I.J."/>
            <person name="Slot J."/>
            <person name="Sipos G."/>
            <person name="Plett J."/>
            <person name="Nagy L.G."/>
            <person name="Grigoriev I.V."/>
        </authorList>
    </citation>
    <scope>NUCLEOTIDE SEQUENCE</scope>
    <source>
        <strain evidence="1">CCBAS 213</strain>
    </source>
</reference>
<sequence>MVQNSVLYNLTLSDDQKIAVSEDLQQNWNDLGLVALELPDTISLFISGVEFEAHFEVVRTIERWTFYVGNGIICYTRTHFYKEPYSKVLRRMVLLDTWYFYDPRIYGKRYVPCTLSRKRRRSPRQACAQP</sequence>
<name>A0AA39JY97_ARMTA</name>
<keyword evidence="2" id="KW-1185">Reference proteome</keyword>
<evidence type="ECO:0000313" key="2">
    <source>
        <dbReference type="Proteomes" id="UP001175211"/>
    </source>
</evidence>
<comment type="caution">
    <text evidence="1">The sequence shown here is derived from an EMBL/GenBank/DDBJ whole genome shotgun (WGS) entry which is preliminary data.</text>
</comment>
<accession>A0AA39JY97</accession>
<dbReference type="RefSeq" id="XP_060327498.1">
    <property type="nucleotide sequence ID" value="XM_060483224.1"/>
</dbReference>
<protein>
    <submittedName>
        <fullName evidence="1">Uncharacterized protein</fullName>
    </submittedName>
</protein>